<name>A0A9P7YBT0_9HELO</name>
<dbReference type="GO" id="GO:0005789">
    <property type="term" value="C:endoplasmic reticulum membrane"/>
    <property type="evidence" value="ECO:0007669"/>
    <property type="project" value="UniProtKB-SubCell"/>
</dbReference>
<dbReference type="OrthoDB" id="19102at2759"/>
<keyword evidence="6 7" id="KW-0472">Membrane</keyword>
<keyword evidence="10" id="KW-1185">Reference proteome</keyword>
<dbReference type="GO" id="GO:0006950">
    <property type="term" value="P:response to stress"/>
    <property type="evidence" value="ECO:0007669"/>
    <property type="project" value="UniProtKB-ARBA"/>
</dbReference>
<dbReference type="InterPro" id="IPR035952">
    <property type="entry name" value="Rhomboid-like_sf"/>
</dbReference>
<dbReference type="SUPFAM" id="SSF144091">
    <property type="entry name" value="Rhomboid-like"/>
    <property type="match status" value="1"/>
</dbReference>
<feature type="region of interest" description="Disordered" evidence="8">
    <location>
        <begin position="220"/>
        <end position="255"/>
    </location>
</feature>
<comment type="caution">
    <text evidence="9">The sequence shown here is derived from an EMBL/GenBank/DDBJ whole genome shotgun (WGS) entry which is preliminary data.</text>
</comment>
<gene>
    <name evidence="9" type="ORF">BJ875DRAFT_472482</name>
</gene>
<dbReference type="Pfam" id="PF04511">
    <property type="entry name" value="DER1"/>
    <property type="match status" value="1"/>
</dbReference>
<evidence type="ECO:0000256" key="7">
    <source>
        <dbReference type="RuleBase" id="RU363059"/>
    </source>
</evidence>
<evidence type="ECO:0000256" key="1">
    <source>
        <dbReference type="ARBA" id="ARBA00004477"/>
    </source>
</evidence>
<dbReference type="InterPro" id="IPR007599">
    <property type="entry name" value="DER1"/>
</dbReference>
<evidence type="ECO:0000313" key="9">
    <source>
        <dbReference type="EMBL" id="KAG9230327.1"/>
    </source>
</evidence>
<dbReference type="AlphaFoldDB" id="A0A9P7YBT0"/>
<dbReference type="EMBL" id="MU251682">
    <property type="protein sequence ID" value="KAG9230327.1"/>
    <property type="molecule type" value="Genomic_DNA"/>
</dbReference>
<proteinExistence type="inferred from homology"/>
<keyword evidence="4 7" id="KW-0256">Endoplasmic reticulum</keyword>
<evidence type="ECO:0000313" key="10">
    <source>
        <dbReference type="Proteomes" id="UP000824998"/>
    </source>
</evidence>
<comment type="caution">
    <text evidence="7">Lacks conserved residue(s) required for the propagation of feature annotation.</text>
</comment>
<evidence type="ECO:0000256" key="6">
    <source>
        <dbReference type="ARBA" id="ARBA00023136"/>
    </source>
</evidence>
<dbReference type="PANTHER" id="PTHR11009">
    <property type="entry name" value="DER1-LIKE PROTEIN, DERLIN"/>
    <property type="match status" value="1"/>
</dbReference>
<keyword evidence="3 7" id="KW-0812">Transmembrane</keyword>
<dbReference type="Proteomes" id="UP000824998">
    <property type="component" value="Unassembled WGS sequence"/>
</dbReference>
<evidence type="ECO:0000256" key="2">
    <source>
        <dbReference type="ARBA" id="ARBA00008917"/>
    </source>
</evidence>
<comment type="function">
    <text evidence="7">May be involved in the degradation of misfolded endoplasmic reticulum (ER) luminal proteins.</text>
</comment>
<evidence type="ECO:0000256" key="4">
    <source>
        <dbReference type="ARBA" id="ARBA00022824"/>
    </source>
</evidence>
<comment type="similarity">
    <text evidence="2 7">Belongs to the derlin family.</text>
</comment>
<evidence type="ECO:0000256" key="8">
    <source>
        <dbReference type="SAM" id="MobiDB-lite"/>
    </source>
</evidence>
<reference evidence="9" key="1">
    <citation type="journal article" date="2021" name="IMA Fungus">
        <title>Genomic characterization of three marine fungi, including Emericellopsis atlantica sp. nov. with signatures of a generalist lifestyle and marine biomass degradation.</title>
        <authorList>
            <person name="Hagestad O.C."/>
            <person name="Hou L."/>
            <person name="Andersen J.H."/>
            <person name="Hansen E.H."/>
            <person name="Altermark B."/>
            <person name="Li C."/>
            <person name="Kuhnert E."/>
            <person name="Cox R.J."/>
            <person name="Crous P.W."/>
            <person name="Spatafora J.W."/>
            <person name="Lail K."/>
            <person name="Amirebrahimi M."/>
            <person name="Lipzen A."/>
            <person name="Pangilinan J."/>
            <person name="Andreopoulos W."/>
            <person name="Hayes R.D."/>
            <person name="Ng V."/>
            <person name="Grigoriev I.V."/>
            <person name="Jackson S.A."/>
            <person name="Sutton T.D.S."/>
            <person name="Dobson A.D.W."/>
            <person name="Rama T."/>
        </authorList>
    </citation>
    <scope>NUCLEOTIDE SEQUENCE</scope>
    <source>
        <strain evidence="9">TRa018bII</strain>
    </source>
</reference>
<organism evidence="9 10">
    <name type="scientific">Amylocarpus encephaloides</name>
    <dbReference type="NCBI Taxonomy" id="45428"/>
    <lineage>
        <taxon>Eukaryota</taxon>
        <taxon>Fungi</taxon>
        <taxon>Dikarya</taxon>
        <taxon>Ascomycota</taxon>
        <taxon>Pezizomycotina</taxon>
        <taxon>Leotiomycetes</taxon>
        <taxon>Helotiales</taxon>
        <taxon>Helotiales incertae sedis</taxon>
        <taxon>Amylocarpus</taxon>
    </lineage>
</organism>
<evidence type="ECO:0000256" key="5">
    <source>
        <dbReference type="ARBA" id="ARBA00022989"/>
    </source>
</evidence>
<keyword evidence="5 7" id="KW-1133">Transmembrane helix</keyword>
<evidence type="ECO:0000256" key="3">
    <source>
        <dbReference type="ARBA" id="ARBA00022692"/>
    </source>
</evidence>
<feature type="transmembrane region" description="Helical" evidence="7">
    <location>
        <begin position="95"/>
        <end position="114"/>
    </location>
</feature>
<comment type="subcellular location">
    <subcellularLocation>
        <location evidence="1 7">Endoplasmic reticulum membrane</location>
        <topology evidence="1 7">Multi-pass membrane protein</topology>
    </subcellularLocation>
</comment>
<accession>A0A9P7YBT0</accession>
<sequence>MSAIDYFKQCPPIARTIAASTFLMSLGIHTGMLPSHYFVFYPPFFAQFPPFVWSLATCFFLTSRDLGVIFETYMIYTYIAKLERSSPKFSLPGDFFAYIVFVCTVSLGLCYFITGPGFYTSALIVATLYTSCQDDSGQMARLYIIDIPAEMMPYAIIMITWLMNGKTAAICGTCGLVAAHLHDFLTRLWPEFGGGRNLLPTPGFVRRLWETKTATVRQRGYGTSFAPAERKEQEGSNTGPLPDSWKTRGSGHRLG</sequence>
<protein>
    <recommendedName>
        <fullName evidence="7">Derlin</fullName>
    </recommendedName>
</protein>
<feature type="transmembrane region" description="Helical" evidence="7">
    <location>
        <begin position="12"/>
        <end position="31"/>
    </location>
</feature>